<proteinExistence type="predicted"/>
<sequence length="154" mass="16987">MTQTLRDSAAYVCMNAFGYLPTPTAISATVQFDGNTHPTQNVEIHNFCDAKNGRLTSKTGVPACEDRILVHKPCFACYRKVKAPIPRRRNSGSKWGRKEASGVDRPQLSTQMGLEEEVLGTDRQNIQVTDLILNPAAPRSPFLPQDRTCVASIL</sequence>
<reference evidence="2 3" key="1">
    <citation type="journal article" date="2019" name="Nat. Ecol. Evol.">
        <title>Megaphylogeny resolves global patterns of mushroom evolution.</title>
        <authorList>
            <person name="Varga T."/>
            <person name="Krizsan K."/>
            <person name="Foldi C."/>
            <person name="Dima B."/>
            <person name="Sanchez-Garcia M."/>
            <person name="Sanchez-Ramirez S."/>
            <person name="Szollosi G.J."/>
            <person name="Szarkandi J.G."/>
            <person name="Papp V."/>
            <person name="Albert L."/>
            <person name="Andreopoulos W."/>
            <person name="Angelini C."/>
            <person name="Antonin V."/>
            <person name="Barry K.W."/>
            <person name="Bougher N.L."/>
            <person name="Buchanan P."/>
            <person name="Buyck B."/>
            <person name="Bense V."/>
            <person name="Catcheside P."/>
            <person name="Chovatia M."/>
            <person name="Cooper J."/>
            <person name="Damon W."/>
            <person name="Desjardin D."/>
            <person name="Finy P."/>
            <person name="Geml J."/>
            <person name="Haridas S."/>
            <person name="Hughes K."/>
            <person name="Justo A."/>
            <person name="Karasinski D."/>
            <person name="Kautmanova I."/>
            <person name="Kiss B."/>
            <person name="Kocsube S."/>
            <person name="Kotiranta H."/>
            <person name="LaButti K.M."/>
            <person name="Lechner B.E."/>
            <person name="Liimatainen K."/>
            <person name="Lipzen A."/>
            <person name="Lukacs Z."/>
            <person name="Mihaltcheva S."/>
            <person name="Morgado L.N."/>
            <person name="Niskanen T."/>
            <person name="Noordeloos M.E."/>
            <person name="Ohm R.A."/>
            <person name="Ortiz-Santana B."/>
            <person name="Ovrebo C."/>
            <person name="Racz N."/>
            <person name="Riley R."/>
            <person name="Savchenko A."/>
            <person name="Shiryaev A."/>
            <person name="Soop K."/>
            <person name="Spirin V."/>
            <person name="Szebenyi C."/>
            <person name="Tomsovsky M."/>
            <person name="Tulloss R.E."/>
            <person name="Uehling J."/>
            <person name="Grigoriev I.V."/>
            <person name="Vagvolgyi C."/>
            <person name="Papp T."/>
            <person name="Martin F.M."/>
            <person name="Miettinen O."/>
            <person name="Hibbett D.S."/>
            <person name="Nagy L.G."/>
        </authorList>
    </citation>
    <scope>NUCLEOTIDE SEQUENCE [LARGE SCALE GENOMIC DNA]</scope>
    <source>
        <strain evidence="2 3">FP101781</strain>
    </source>
</reference>
<accession>A0A4Y7SZW8</accession>
<feature type="region of interest" description="Disordered" evidence="1">
    <location>
        <begin position="88"/>
        <end position="112"/>
    </location>
</feature>
<comment type="caution">
    <text evidence="2">The sequence shown here is derived from an EMBL/GenBank/DDBJ whole genome shotgun (WGS) entry which is preliminary data.</text>
</comment>
<evidence type="ECO:0000313" key="2">
    <source>
        <dbReference type="EMBL" id="TEB27406.1"/>
    </source>
</evidence>
<evidence type="ECO:0000256" key="1">
    <source>
        <dbReference type="SAM" id="MobiDB-lite"/>
    </source>
</evidence>
<gene>
    <name evidence="2" type="ORF">FA13DRAFT_1776456</name>
</gene>
<keyword evidence="3" id="KW-1185">Reference proteome</keyword>
<evidence type="ECO:0000313" key="3">
    <source>
        <dbReference type="Proteomes" id="UP000298030"/>
    </source>
</evidence>
<organism evidence="2 3">
    <name type="scientific">Coprinellus micaceus</name>
    <name type="common">Glistening ink-cap mushroom</name>
    <name type="synonym">Coprinus micaceus</name>
    <dbReference type="NCBI Taxonomy" id="71717"/>
    <lineage>
        <taxon>Eukaryota</taxon>
        <taxon>Fungi</taxon>
        <taxon>Dikarya</taxon>
        <taxon>Basidiomycota</taxon>
        <taxon>Agaricomycotina</taxon>
        <taxon>Agaricomycetes</taxon>
        <taxon>Agaricomycetidae</taxon>
        <taxon>Agaricales</taxon>
        <taxon>Agaricineae</taxon>
        <taxon>Psathyrellaceae</taxon>
        <taxon>Coprinellus</taxon>
    </lineage>
</organism>
<dbReference type="AlphaFoldDB" id="A0A4Y7SZW8"/>
<dbReference type="EMBL" id="QPFP01000040">
    <property type="protein sequence ID" value="TEB27406.1"/>
    <property type="molecule type" value="Genomic_DNA"/>
</dbReference>
<name>A0A4Y7SZW8_COPMI</name>
<dbReference type="Proteomes" id="UP000298030">
    <property type="component" value="Unassembled WGS sequence"/>
</dbReference>
<protein>
    <submittedName>
        <fullName evidence="2">Uncharacterized protein</fullName>
    </submittedName>
</protein>